<dbReference type="Proteomes" id="UP001159387">
    <property type="component" value="Unassembled WGS sequence"/>
</dbReference>
<keyword evidence="2" id="KW-0793">Thylakoid</keyword>
<dbReference type="EMBL" id="JANQDH010000113">
    <property type="protein sequence ID" value="MDH6061931.1"/>
    <property type="molecule type" value="Genomic_DNA"/>
</dbReference>
<dbReference type="AlphaFoldDB" id="A0AA43KCX8"/>
<keyword evidence="3" id="KW-0472">Membrane</keyword>
<dbReference type="RefSeq" id="WP_280655877.1">
    <property type="nucleotide sequence ID" value="NZ_JANQDH010000113.1"/>
</dbReference>
<dbReference type="InterPro" id="IPR008797">
    <property type="entry name" value="PSII_PsbQ"/>
</dbReference>
<evidence type="ECO:0000313" key="5">
    <source>
        <dbReference type="EMBL" id="MDH6061931.1"/>
    </source>
</evidence>
<keyword evidence="4" id="KW-0732">Signal</keyword>
<feature type="chain" id="PRO_5041257661" evidence="4">
    <location>
        <begin position="31"/>
        <end position="155"/>
    </location>
</feature>
<dbReference type="InterPro" id="IPR017487">
    <property type="entry name" value="PSII_PsbQ_cyanobac"/>
</dbReference>
<evidence type="ECO:0000256" key="3">
    <source>
        <dbReference type="ARBA" id="ARBA00023136"/>
    </source>
</evidence>
<accession>A0AA43KCX8</accession>
<evidence type="ECO:0000256" key="2">
    <source>
        <dbReference type="ARBA" id="ARBA00023078"/>
    </source>
</evidence>
<dbReference type="PROSITE" id="PS51257">
    <property type="entry name" value="PROKAR_LIPOPROTEIN"/>
    <property type="match status" value="1"/>
</dbReference>
<dbReference type="Gene3D" id="1.20.120.290">
    <property type="entry name" value="Oxygen-evolving enhancer protein 3 (PsbQ), four-helix up-down bundle"/>
    <property type="match status" value="1"/>
</dbReference>
<comment type="subcellular location">
    <subcellularLocation>
        <location evidence="1">Membrane</location>
    </subcellularLocation>
</comment>
<dbReference type="InterPro" id="IPR023222">
    <property type="entry name" value="PsbQ-like_dom_sf"/>
</dbReference>
<protein>
    <submittedName>
        <fullName evidence="5">Photosystem II protein PsbQ</fullName>
    </submittedName>
</protein>
<dbReference type="GO" id="GO:0015979">
    <property type="term" value="P:photosynthesis"/>
    <property type="evidence" value="ECO:0007669"/>
    <property type="project" value="InterPro"/>
</dbReference>
<evidence type="ECO:0000313" key="6">
    <source>
        <dbReference type="Proteomes" id="UP001159387"/>
    </source>
</evidence>
<comment type="caution">
    <text evidence="5">The sequence shown here is derived from an EMBL/GenBank/DDBJ whole genome shotgun (WGS) entry which is preliminary data.</text>
</comment>
<dbReference type="NCBIfam" id="TIGR03042">
    <property type="entry name" value="PS_II_psbQ_bact"/>
    <property type="match status" value="1"/>
</dbReference>
<reference evidence="5 6" key="1">
    <citation type="journal article" date="2023" name="J. Phycol.">
        <title>Chrysosporum ovalisporum is synonymous with the true-branching cyanobacterium Umezakia natans (Nostocales/Aphanizomenonaceae).</title>
        <authorList>
            <person name="McGregor G.B."/>
            <person name="Sendall B.C."/>
            <person name="Niiyama Y."/>
            <person name="Tuji A."/>
            <person name="Willis A."/>
        </authorList>
    </citation>
    <scope>NUCLEOTIDE SEQUENCE [LARGE SCALE GENOMIC DNA]</scope>
    <source>
        <strain evidence="5 6">ANA360D</strain>
    </source>
</reference>
<dbReference type="GO" id="GO:0005509">
    <property type="term" value="F:calcium ion binding"/>
    <property type="evidence" value="ECO:0007669"/>
    <property type="project" value="InterPro"/>
</dbReference>
<organism evidence="5 6">
    <name type="scientific">Chrysosporum bergii ANA360D</name>
    <dbReference type="NCBI Taxonomy" id="617107"/>
    <lineage>
        <taxon>Bacteria</taxon>
        <taxon>Bacillati</taxon>
        <taxon>Cyanobacteriota</taxon>
        <taxon>Cyanophyceae</taxon>
        <taxon>Nostocales</taxon>
        <taxon>Nodulariaceae</taxon>
        <taxon>Chrysosporum</taxon>
    </lineage>
</organism>
<dbReference type="SUPFAM" id="SSF101112">
    <property type="entry name" value="Oxygen-evolving enhancer protein 3"/>
    <property type="match status" value="1"/>
</dbReference>
<sequence length="155" mass="17057">MARQPSILSVILVCLATLLISCGGPSVAVAPPTYTATQLERIQEYVPKIQAVRDRTEELKTLIDQKDWINVSNFIHGPMTEARLSMTYVIPNLAPSAQPIARQKTRDLLNHLVKVDQAAGSSNSLMALNSYQEAVRDIDEFLQLLPDLSTAPEVS</sequence>
<evidence type="ECO:0000256" key="4">
    <source>
        <dbReference type="SAM" id="SignalP"/>
    </source>
</evidence>
<dbReference type="GO" id="GO:0019898">
    <property type="term" value="C:extrinsic component of membrane"/>
    <property type="evidence" value="ECO:0007669"/>
    <property type="project" value="InterPro"/>
</dbReference>
<dbReference type="Pfam" id="PF05757">
    <property type="entry name" value="PsbQ"/>
    <property type="match status" value="1"/>
</dbReference>
<keyword evidence="6" id="KW-1185">Reference proteome</keyword>
<dbReference type="GO" id="GO:0009654">
    <property type="term" value="C:photosystem II oxygen evolving complex"/>
    <property type="evidence" value="ECO:0007669"/>
    <property type="project" value="InterPro"/>
</dbReference>
<feature type="signal peptide" evidence="4">
    <location>
        <begin position="1"/>
        <end position="30"/>
    </location>
</feature>
<gene>
    <name evidence="5" type="primary">psbQ</name>
    <name evidence="5" type="ORF">NWP17_16065</name>
</gene>
<evidence type="ECO:0000256" key="1">
    <source>
        <dbReference type="ARBA" id="ARBA00004370"/>
    </source>
</evidence>
<name>A0AA43KCX8_9CYAN</name>
<proteinExistence type="predicted"/>